<keyword evidence="3 4" id="KW-0472">Membrane</keyword>
<dbReference type="GO" id="GO:0009847">
    <property type="term" value="P:spore germination"/>
    <property type="evidence" value="ECO:0007669"/>
    <property type="project" value="UniProtKB-UniRule"/>
</dbReference>
<evidence type="ECO:0000256" key="2">
    <source>
        <dbReference type="ARBA" id="ARBA00005278"/>
    </source>
</evidence>
<accession>A0A8J2TJU1</accession>
<sequence length="499" mass="56642">MRGSGSNDKNIFPMKIEELEKLLKNRFENNPDLSFTVYDHENKKIAVFFISYIVETQWVHESLVKTLLEGNEPWTNKAILNNIPLAEAEKKKKLQELLDGLLIGKVFVYIEGEDAALSYLLLKKEKRSLVQAETESLVLGPKVGFTESLITNLNMIRWNIRSENLVMEKYTVGKQEPREVRLVYIKSVANTSDINTMRQRLTELDIDNVDDSSVLMQYLEDSSRSIFPQFLSTELPDRFCYSISRGRIGVLVENSPTSIIAPSTFFSFFESTEDLYMRWNVGSFLRILRYLSFLLSTLLTPIYVSVVTFHYEIIPTSLLVNLGQSRAAVPFPPILEVLILELLIELLRESGARLPTKVGQTIGIVGGVVIGTAAVEAGITSNVLLIVVALSALASFTAPNYLMGTTARLIRFPMIFLAGTLGIVGIVYGMSFLVVHLLKLTSLGRPYLAPIYPFRWEDLNKVIFRLPNDFQNKRFISYRPKKAIRYSKKDARKKRDIDE</sequence>
<dbReference type="PIRSF" id="PIRSF005690">
    <property type="entry name" value="GerBA"/>
    <property type="match status" value="1"/>
</dbReference>
<comment type="similarity">
    <text evidence="2 4">Belongs to the GerABKA family.</text>
</comment>
<dbReference type="InterPro" id="IPR050768">
    <property type="entry name" value="UPF0353/GerABKA_families"/>
</dbReference>
<keyword evidence="5" id="KW-0812">Transmembrane</keyword>
<evidence type="ECO:0000256" key="3">
    <source>
        <dbReference type="ARBA" id="ARBA00023136"/>
    </source>
</evidence>
<name>A0A8J2TJU1_9BACI</name>
<evidence type="ECO:0000256" key="1">
    <source>
        <dbReference type="ARBA" id="ARBA00004141"/>
    </source>
</evidence>
<organism evidence="6 7">
    <name type="scientific">Compostibacillus humi</name>
    <dbReference type="NCBI Taxonomy" id="1245525"/>
    <lineage>
        <taxon>Bacteria</taxon>
        <taxon>Bacillati</taxon>
        <taxon>Bacillota</taxon>
        <taxon>Bacilli</taxon>
        <taxon>Bacillales</taxon>
        <taxon>Bacillaceae</taxon>
        <taxon>Compostibacillus</taxon>
    </lineage>
</organism>
<keyword evidence="7" id="KW-1185">Reference proteome</keyword>
<keyword evidence="5" id="KW-1133">Transmembrane helix</keyword>
<evidence type="ECO:0000256" key="5">
    <source>
        <dbReference type="SAM" id="Phobius"/>
    </source>
</evidence>
<comment type="caution">
    <text evidence="6">The sequence shown here is derived from an EMBL/GenBank/DDBJ whole genome shotgun (WGS) entry which is preliminary data.</text>
</comment>
<evidence type="ECO:0000313" key="7">
    <source>
        <dbReference type="Proteomes" id="UP000602050"/>
    </source>
</evidence>
<reference evidence="6" key="1">
    <citation type="journal article" date="2014" name="Int. J. Syst. Evol. Microbiol.">
        <title>Complete genome sequence of Corynebacterium casei LMG S-19264T (=DSM 44701T), isolated from a smear-ripened cheese.</title>
        <authorList>
            <consortium name="US DOE Joint Genome Institute (JGI-PGF)"/>
            <person name="Walter F."/>
            <person name="Albersmeier A."/>
            <person name="Kalinowski J."/>
            <person name="Ruckert C."/>
        </authorList>
    </citation>
    <scope>NUCLEOTIDE SEQUENCE</scope>
    <source>
        <strain evidence="6">CGMCC 1.12360</strain>
    </source>
</reference>
<dbReference type="PANTHER" id="PTHR22550">
    <property type="entry name" value="SPORE GERMINATION PROTEIN"/>
    <property type="match status" value="1"/>
</dbReference>
<proteinExistence type="inferred from homology"/>
<gene>
    <name evidence="6" type="ORF">GCM10010978_17330</name>
</gene>
<feature type="transmembrane region" description="Helical" evidence="5">
    <location>
        <begin position="383"/>
        <end position="402"/>
    </location>
</feature>
<dbReference type="Proteomes" id="UP000602050">
    <property type="component" value="Unassembled WGS sequence"/>
</dbReference>
<dbReference type="RefSeq" id="WP_188391999.1">
    <property type="nucleotide sequence ID" value="NZ_BMEV01000028.1"/>
</dbReference>
<dbReference type="GO" id="GO:0005886">
    <property type="term" value="C:plasma membrane"/>
    <property type="evidence" value="ECO:0007669"/>
    <property type="project" value="UniProtKB-SubCell"/>
</dbReference>
<dbReference type="InterPro" id="IPR004995">
    <property type="entry name" value="Spore_Ger"/>
</dbReference>
<evidence type="ECO:0000313" key="6">
    <source>
        <dbReference type="EMBL" id="GFZ76193.1"/>
    </source>
</evidence>
<comment type="subcellular location">
    <subcellularLocation>
        <location evidence="4">Cell membrane</location>
    </subcellularLocation>
    <subcellularLocation>
        <location evidence="1">Membrane</location>
        <topology evidence="1">Multi-pass membrane protein</topology>
    </subcellularLocation>
</comment>
<dbReference type="EMBL" id="BMEV01000028">
    <property type="protein sequence ID" value="GFZ76193.1"/>
    <property type="molecule type" value="Genomic_DNA"/>
</dbReference>
<dbReference type="AlphaFoldDB" id="A0A8J2TJU1"/>
<feature type="transmembrane region" description="Helical" evidence="5">
    <location>
        <begin position="358"/>
        <end position="377"/>
    </location>
</feature>
<feature type="transmembrane region" description="Helical" evidence="5">
    <location>
        <begin position="287"/>
        <end position="307"/>
    </location>
</feature>
<protein>
    <submittedName>
        <fullName evidence="6">Spore germination protein</fullName>
    </submittedName>
</protein>
<feature type="transmembrane region" description="Helical" evidence="5">
    <location>
        <begin position="414"/>
        <end position="438"/>
    </location>
</feature>
<dbReference type="Pfam" id="PF03323">
    <property type="entry name" value="GerA"/>
    <property type="match status" value="1"/>
</dbReference>
<dbReference type="PANTHER" id="PTHR22550:SF5">
    <property type="entry name" value="LEUCINE ZIPPER PROTEIN 4"/>
    <property type="match status" value="1"/>
</dbReference>
<reference evidence="6" key="2">
    <citation type="submission" date="2020-09" db="EMBL/GenBank/DDBJ databases">
        <authorList>
            <person name="Sun Q."/>
            <person name="Zhou Y."/>
        </authorList>
    </citation>
    <scope>NUCLEOTIDE SEQUENCE</scope>
    <source>
        <strain evidence="6">CGMCC 1.12360</strain>
    </source>
</reference>
<evidence type="ECO:0000256" key="4">
    <source>
        <dbReference type="PIRNR" id="PIRNR005690"/>
    </source>
</evidence>